<evidence type="ECO:0000313" key="2">
    <source>
        <dbReference type="EMBL" id="KAF5395513.1"/>
    </source>
</evidence>
<sequence>LPPVLVPRHSEYPSVGSVASSPNAPPCGTGNNTITGRSTGNTLPLFHQASEPAMPYNVSYPQGFAHSPTGIGSSGTSTESGITALSSPN</sequence>
<feature type="non-terminal residue" evidence="2">
    <location>
        <position position="1"/>
    </location>
</feature>
<proteinExistence type="predicted"/>
<gene>
    <name evidence="2" type="ORF">PHET_12032</name>
</gene>
<comment type="caution">
    <text evidence="2">The sequence shown here is derived from an EMBL/GenBank/DDBJ whole genome shotgun (WGS) entry which is preliminary data.</text>
</comment>
<organism evidence="2 3">
    <name type="scientific">Paragonimus heterotremus</name>
    <dbReference type="NCBI Taxonomy" id="100268"/>
    <lineage>
        <taxon>Eukaryota</taxon>
        <taxon>Metazoa</taxon>
        <taxon>Spiralia</taxon>
        <taxon>Lophotrochozoa</taxon>
        <taxon>Platyhelminthes</taxon>
        <taxon>Trematoda</taxon>
        <taxon>Digenea</taxon>
        <taxon>Plagiorchiida</taxon>
        <taxon>Troglotremata</taxon>
        <taxon>Troglotrematidae</taxon>
        <taxon>Paragonimus</taxon>
    </lineage>
</organism>
<dbReference type="AlphaFoldDB" id="A0A8J4WDI1"/>
<feature type="region of interest" description="Disordered" evidence="1">
    <location>
        <begin position="65"/>
        <end position="89"/>
    </location>
</feature>
<accession>A0A8J4WDI1</accession>
<feature type="region of interest" description="Disordered" evidence="1">
    <location>
        <begin position="1"/>
        <end position="45"/>
    </location>
</feature>
<keyword evidence="3" id="KW-1185">Reference proteome</keyword>
<feature type="compositionally biased region" description="Polar residues" evidence="1">
    <location>
        <begin position="29"/>
        <end position="42"/>
    </location>
</feature>
<reference evidence="2" key="1">
    <citation type="submission" date="2019-05" db="EMBL/GenBank/DDBJ databases">
        <title>Annotation for the trematode Paragonimus heterotremus.</title>
        <authorList>
            <person name="Choi Y.-J."/>
        </authorList>
    </citation>
    <scope>NUCLEOTIDE SEQUENCE</scope>
    <source>
        <strain evidence="2">LC</strain>
    </source>
</reference>
<name>A0A8J4WDI1_9TREM</name>
<feature type="compositionally biased region" description="Low complexity" evidence="1">
    <location>
        <begin position="69"/>
        <end position="83"/>
    </location>
</feature>
<evidence type="ECO:0000256" key="1">
    <source>
        <dbReference type="SAM" id="MobiDB-lite"/>
    </source>
</evidence>
<dbReference type="EMBL" id="LUCH01012210">
    <property type="protein sequence ID" value="KAF5395513.1"/>
    <property type="molecule type" value="Genomic_DNA"/>
</dbReference>
<dbReference type="Proteomes" id="UP000748531">
    <property type="component" value="Unassembled WGS sequence"/>
</dbReference>
<feature type="non-terminal residue" evidence="2">
    <location>
        <position position="89"/>
    </location>
</feature>
<protein>
    <submittedName>
        <fullName evidence="2">Uncharacterized protein</fullName>
    </submittedName>
</protein>
<evidence type="ECO:0000313" key="3">
    <source>
        <dbReference type="Proteomes" id="UP000748531"/>
    </source>
</evidence>